<dbReference type="AlphaFoldDB" id="A0A7V1N269"/>
<comment type="caution">
    <text evidence="1">The sequence shown here is derived from an EMBL/GenBank/DDBJ whole genome shotgun (WGS) entry which is preliminary data.</text>
</comment>
<protein>
    <submittedName>
        <fullName evidence="1">DUF2490 domain-containing protein</fullName>
    </submittedName>
</protein>
<reference evidence="1" key="1">
    <citation type="journal article" date="2020" name="mSystems">
        <title>Genome- and Community-Level Interaction Insights into Carbon Utilization and Element Cycling Functions of Hydrothermarchaeota in Hydrothermal Sediment.</title>
        <authorList>
            <person name="Zhou Z."/>
            <person name="Liu Y."/>
            <person name="Xu W."/>
            <person name="Pan J."/>
            <person name="Luo Z.H."/>
            <person name="Li M."/>
        </authorList>
    </citation>
    <scope>NUCLEOTIDE SEQUENCE [LARGE SCALE GENOMIC DNA]</scope>
    <source>
        <strain evidence="1">HyVt-45</strain>
    </source>
</reference>
<dbReference type="InterPro" id="IPR019619">
    <property type="entry name" value="DUF2490"/>
</dbReference>
<dbReference type="Pfam" id="PF10677">
    <property type="entry name" value="DUF2490"/>
    <property type="match status" value="1"/>
</dbReference>
<sequence length="222" mass="26231">MKKLLPFKAIFLFLLISLFMLTSLSSLSGAQSIPWEYYSKYKIVVPFSCGNLAAKLSFKVEARFRDNAHYYNKIPVGISVKVNNHWEVGLFYALKNKKNKSHWDNYHLIWPEATFHASLSSIAIDDRQRFELHLTDRDQRYRNFLRIKFSALNGKLIPWIGNEARYFFKRKQIAMNEVFIGLIFKPYTPLSLNVFYDYRTVKKQANRWESANVIQTQVTYSF</sequence>
<dbReference type="Proteomes" id="UP000886268">
    <property type="component" value="Unassembled WGS sequence"/>
</dbReference>
<evidence type="ECO:0000313" key="1">
    <source>
        <dbReference type="EMBL" id="HEB73717.1"/>
    </source>
</evidence>
<proteinExistence type="predicted"/>
<dbReference type="EMBL" id="DRKW01000037">
    <property type="protein sequence ID" value="HEB73717.1"/>
    <property type="molecule type" value="Genomic_DNA"/>
</dbReference>
<gene>
    <name evidence="1" type="ORF">ENJ03_00655</name>
</gene>
<organism evidence="1">
    <name type="scientific">Desulfofervidus auxilii</name>
    <dbReference type="NCBI Taxonomy" id="1621989"/>
    <lineage>
        <taxon>Bacteria</taxon>
        <taxon>Pseudomonadati</taxon>
        <taxon>Thermodesulfobacteriota</taxon>
        <taxon>Candidatus Desulfofervidia</taxon>
        <taxon>Candidatus Desulfofervidales</taxon>
        <taxon>Candidatus Desulfofervidaceae</taxon>
        <taxon>Candidatus Desulfofervidus</taxon>
    </lineage>
</organism>
<name>A0A7V1N269_DESA2</name>
<accession>A0A7V1N269</accession>